<feature type="compositionally biased region" description="Basic and acidic residues" evidence="3">
    <location>
        <begin position="1"/>
        <end position="20"/>
    </location>
</feature>
<reference evidence="4" key="1">
    <citation type="journal article" date="2015" name="Nature">
        <title>Complex archaea that bridge the gap between prokaryotes and eukaryotes.</title>
        <authorList>
            <person name="Spang A."/>
            <person name="Saw J.H."/>
            <person name="Jorgensen S.L."/>
            <person name="Zaremba-Niedzwiedzka K."/>
            <person name="Martijn J."/>
            <person name="Lind A.E."/>
            <person name="van Eijk R."/>
            <person name="Schleper C."/>
            <person name="Guy L."/>
            <person name="Ettema T.J."/>
        </authorList>
    </citation>
    <scope>NUCLEOTIDE SEQUENCE</scope>
</reference>
<accession>A0A0F9Z267</accession>
<comment type="caution">
    <text evidence="4">The sequence shown here is derived from an EMBL/GenBank/DDBJ whole genome shotgun (WGS) entry which is preliminary data.</text>
</comment>
<gene>
    <name evidence="4" type="ORF">LCGC14_0017210</name>
</gene>
<proteinExistence type="inferred from homology"/>
<sequence length="283" mass="31291">MAANEEIRAGRSEDGRPPENHRHRLAVLPYLAARPLIEGLDASAEVELIRSSSADMPRWLASDTAELAMLSPVDLQRFARPLVILPAGCIASDGPTMLVRLFSRVPPEDIQAVWTDPASHSTMGLAEVLWSMKYHRHLRTVPLATHLSDLPADAEAILLTGDCVVADPPLGFDYQIDLGAMWQRLTGLPFVFAVWAATELAHAELLNELLLDARELGRKRLGEIAQRYGPAYGWPVDLARRELTQHLSYELTDEHLEGLQEFFDLAKTAGVIDSARPIQVVTP</sequence>
<dbReference type="GO" id="GO:0009234">
    <property type="term" value="P:menaquinone biosynthetic process"/>
    <property type="evidence" value="ECO:0007669"/>
    <property type="project" value="UniProtKB-KW"/>
</dbReference>
<dbReference type="EMBL" id="LAZR01000003">
    <property type="protein sequence ID" value="KKO11244.1"/>
    <property type="molecule type" value="Genomic_DNA"/>
</dbReference>
<dbReference type="AlphaFoldDB" id="A0A0F9Z267"/>
<evidence type="ECO:0000256" key="1">
    <source>
        <dbReference type="ARBA" id="ARBA00022428"/>
    </source>
</evidence>
<name>A0A0F9Z267_9ZZZZ</name>
<feature type="region of interest" description="Disordered" evidence="3">
    <location>
        <begin position="1"/>
        <end position="21"/>
    </location>
</feature>
<dbReference type="Gene3D" id="3.40.190.10">
    <property type="entry name" value="Periplasmic binding protein-like II"/>
    <property type="match status" value="2"/>
</dbReference>
<evidence type="ECO:0000256" key="2">
    <source>
        <dbReference type="ARBA" id="ARBA00023239"/>
    </source>
</evidence>
<dbReference type="SUPFAM" id="SSF53850">
    <property type="entry name" value="Periplasmic binding protein-like II"/>
    <property type="match status" value="1"/>
</dbReference>
<dbReference type="InterPro" id="IPR030868">
    <property type="entry name" value="MqnA"/>
</dbReference>
<organism evidence="4">
    <name type="scientific">marine sediment metagenome</name>
    <dbReference type="NCBI Taxonomy" id="412755"/>
    <lineage>
        <taxon>unclassified sequences</taxon>
        <taxon>metagenomes</taxon>
        <taxon>ecological metagenomes</taxon>
    </lineage>
</organism>
<dbReference type="InterPro" id="IPR003773">
    <property type="entry name" value="Menaquinone_biosynth"/>
</dbReference>
<dbReference type="PANTHER" id="PTHR37690">
    <property type="entry name" value="CHORISMATE DEHYDRATASE"/>
    <property type="match status" value="1"/>
</dbReference>
<evidence type="ECO:0008006" key="5">
    <source>
        <dbReference type="Google" id="ProtNLM"/>
    </source>
</evidence>
<keyword evidence="2" id="KW-0456">Lyase</keyword>
<evidence type="ECO:0000313" key="4">
    <source>
        <dbReference type="EMBL" id="KKO11244.1"/>
    </source>
</evidence>
<dbReference type="Pfam" id="PF02621">
    <property type="entry name" value="VitK2_biosynth"/>
    <property type="match status" value="1"/>
</dbReference>
<protein>
    <recommendedName>
        <fullName evidence="5">Chorismate dehydratase</fullName>
    </recommendedName>
</protein>
<dbReference type="GO" id="GO:0016829">
    <property type="term" value="F:lyase activity"/>
    <property type="evidence" value="ECO:0007669"/>
    <property type="project" value="UniProtKB-KW"/>
</dbReference>
<dbReference type="HAMAP" id="MF_00995">
    <property type="entry name" value="MqnA"/>
    <property type="match status" value="1"/>
</dbReference>
<keyword evidence="1" id="KW-0474">Menaquinone biosynthesis</keyword>
<dbReference type="PANTHER" id="PTHR37690:SF1">
    <property type="entry name" value="CHORISMATE DEHYDRATASE"/>
    <property type="match status" value="1"/>
</dbReference>
<evidence type="ECO:0000256" key="3">
    <source>
        <dbReference type="SAM" id="MobiDB-lite"/>
    </source>
</evidence>